<reference evidence="3 4" key="1">
    <citation type="journal article" date="2019" name="Int. J. Syst. Evol. Microbiol.">
        <title>The Global Catalogue of Microorganisms (GCM) 10K type strain sequencing project: providing services to taxonomists for standard genome sequencing and annotation.</title>
        <authorList>
            <consortium name="The Broad Institute Genomics Platform"/>
            <consortium name="The Broad Institute Genome Sequencing Center for Infectious Disease"/>
            <person name="Wu L."/>
            <person name="Ma J."/>
        </authorList>
    </citation>
    <scope>NUCLEOTIDE SEQUENCE [LARGE SCALE GENOMIC DNA]</scope>
    <source>
        <strain evidence="3 4">JCM 13581</strain>
    </source>
</reference>
<dbReference type="GO" id="GO:0005524">
    <property type="term" value="F:ATP binding"/>
    <property type="evidence" value="ECO:0007669"/>
    <property type="project" value="UniProtKB-KW"/>
</dbReference>
<keyword evidence="3" id="KW-0547">Nucleotide-binding</keyword>
<name>A0ABN2P3D6_9ACTN</name>
<protein>
    <submittedName>
        <fullName evidence="3">ATP-binding protein</fullName>
    </submittedName>
</protein>
<evidence type="ECO:0000256" key="1">
    <source>
        <dbReference type="ARBA" id="ARBA00022527"/>
    </source>
</evidence>
<keyword evidence="4" id="KW-1185">Reference proteome</keyword>
<organism evidence="3 4">
    <name type="scientific">Streptomyces sodiiphilus</name>
    <dbReference type="NCBI Taxonomy" id="226217"/>
    <lineage>
        <taxon>Bacteria</taxon>
        <taxon>Bacillati</taxon>
        <taxon>Actinomycetota</taxon>
        <taxon>Actinomycetes</taxon>
        <taxon>Kitasatosporales</taxon>
        <taxon>Streptomycetaceae</taxon>
        <taxon>Streptomyces</taxon>
    </lineage>
</organism>
<dbReference type="Gene3D" id="3.30.565.10">
    <property type="entry name" value="Histidine kinase-like ATPase, C-terminal domain"/>
    <property type="match status" value="1"/>
</dbReference>
<sequence>MAFECTRCVTPVVISVWELPMSDRICSYRLPAEAASVPEARGKVRALLVEWNLQHLADDACLVVSELMTNAIRHTGRTEDGHLELTAGQGDHDRFFVEVADGCTGTLPQQRSPGPDDSGGRGLLLVQRLSDDWGVRTCGTGKVVWAQLRTSGGGAPAC</sequence>
<comment type="caution">
    <text evidence="3">The sequence shown here is derived from an EMBL/GenBank/DDBJ whole genome shotgun (WGS) entry which is preliminary data.</text>
</comment>
<accession>A0ABN2P3D6</accession>
<dbReference type="PANTHER" id="PTHR35526">
    <property type="entry name" value="ANTI-SIGMA-F FACTOR RSBW-RELATED"/>
    <property type="match status" value="1"/>
</dbReference>
<dbReference type="CDD" id="cd16936">
    <property type="entry name" value="HATPase_RsbW-like"/>
    <property type="match status" value="1"/>
</dbReference>
<evidence type="ECO:0000259" key="2">
    <source>
        <dbReference type="Pfam" id="PF13581"/>
    </source>
</evidence>
<keyword evidence="1" id="KW-0418">Kinase</keyword>
<dbReference type="Proteomes" id="UP001501303">
    <property type="component" value="Unassembled WGS sequence"/>
</dbReference>
<dbReference type="InterPro" id="IPR036890">
    <property type="entry name" value="HATPase_C_sf"/>
</dbReference>
<keyword evidence="3" id="KW-0067">ATP-binding</keyword>
<dbReference type="InterPro" id="IPR003594">
    <property type="entry name" value="HATPase_dom"/>
</dbReference>
<evidence type="ECO:0000313" key="4">
    <source>
        <dbReference type="Proteomes" id="UP001501303"/>
    </source>
</evidence>
<feature type="domain" description="Histidine kinase/HSP90-like ATPase" evidence="2">
    <location>
        <begin position="30"/>
        <end position="147"/>
    </location>
</feature>
<dbReference type="Pfam" id="PF13581">
    <property type="entry name" value="HATPase_c_2"/>
    <property type="match status" value="1"/>
</dbReference>
<evidence type="ECO:0000313" key="3">
    <source>
        <dbReference type="EMBL" id="GAA1911467.1"/>
    </source>
</evidence>
<gene>
    <name evidence="3" type="ORF">GCM10009716_21830</name>
</gene>
<proteinExistence type="predicted"/>
<keyword evidence="1" id="KW-0808">Transferase</keyword>
<keyword evidence="1" id="KW-0723">Serine/threonine-protein kinase</keyword>
<dbReference type="SUPFAM" id="SSF55874">
    <property type="entry name" value="ATPase domain of HSP90 chaperone/DNA topoisomerase II/histidine kinase"/>
    <property type="match status" value="1"/>
</dbReference>
<dbReference type="PANTHER" id="PTHR35526:SF3">
    <property type="entry name" value="ANTI-SIGMA-F FACTOR RSBW"/>
    <property type="match status" value="1"/>
</dbReference>
<dbReference type="InterPro" id="IPR050267">
    <property type="entry name" value="Anti-sigma-factor_SerPK"/>
</dbReference>
<dbReference type="EMBL" id="BAAAMJ010000018">
    <property type="protein sequence ID" value="GAA1911467.1"/>
    <property type="molecule type" value="Genomic_DNA"/>
</dbReference>